<dbReference type="Gene3D" id="1.10.1740.10">
    <property type="match status" value="1"/>
</dbReference>
<accession>A0A2A9E0D0</accession>
<organism evidence="7 8">
    <name type="scientific">Sanguibacter antarcticus</name>
    <dbReference type="NCBI Taxonomy" id="372484"/>
    <lineage>
        <taxon>Bacteria</taxon>
        <taxon>Bacillati</taxon>
        <taxon>Actinomycetota</taxon>
        <taxon>Actinomycetes</taxon>
        <taxon>Micrococcales</taxon>
        <taxon>Sanguibacteraceae</taxon>
        <taxon>Sanguibacter</taxon>
    </lineage>
</organism>
<reference evidence="7 8" key="1">
    <citation type="submission" date="2017-10" db="EMBL/GenBank/DDBJ databases">
        <title>Sequencing the genomes of 1000 actinobacteria strains.</title>
        <authorList>
            <person name="Klenk H.-P."/>
        </authorList>
    </citation>
    <scope>NUCLEOTIDE SEQUENCE [LARGE SCALE GENOMIC DNA]</scope>
    <source>
        <strain evidence="7 8">DSM 18966</strain>
    </source>
</reference>
<evidence type="ECO:0000259" key="5">
    <source>
        <dbReference type="Pfam" id="PF04542"/>
    </source>
</evidence>
<dbReference type="Pfam" id="PF08281">
    <property type="entry name" value="Sigma70_r4_2"/>
    <property type="match status" value="1"/>
</dbReference>
<dbReference type="Pfam" id="PF04542">
    <property type="entry name" value="Sigma70_r2"/>
    <property type="match status" value="1"/>
</dbReference>
<dbReference type="PANTHER" id="PTHR43133:SF25">
    <property type="entry name" value="RNA POLYMERASE SIGMA FACTOR RFAY-RELATED"/>
    <property type="match status" value="1"/>
</dbReference>
<dbReference type="GO" id="GO:0006352">
    <property type="term" value="P:DNA-templated transcription initiation"/>
    <property type="evidence" value="ECO:0007669"/>
    <property type="project" value="InterPro"/>
</dbReference>
<dbReference type="InterPro" id="IPR013249">
    <property type="entry name" value="RNA_pol_sigma70_r4_t2"/>
</dbReference>
<dbReference type="InterPro" id="IPR036388">
    <property type="entry name" value="WH-like_DNA-bd_sf"/>
</dbReference>
<dbReference type="Proteomes" id="UP000225548">
    <property type="component" value="Unassembled WGS sequence"/>
</dbReference>
<dbReference type="Gene3D" id="1.10.10.10">
    <property type="entry name" value="Winged helix-like DNA-binding domain superfamily/Winged helix DNA-binding domain"/>
    <property type="match status" value="1"/>
</dbReference>
<comment type="similarity">
    <text evidence="1">Belongs to the sigma-70 factor family. ECF subfamily.</text>
</comment>
<comment type="caution">
    <text evidence="7">The sequence shown here is derived from an EMBL/GenBank/DDBJ whole genome shotgun (WGS) entry which is preliminary data.</text>
</comment>
<sequence length="197" mass="22500">MPDESAPGPMQVQTDVELWRAVIDGDSDSFAIIYDRHCDAAHRYLARRVSSRELSEDLLSIVFLEAWRSRATARLDSGSARPWILGIARMTLRRKARSEIRRRRAMDRVPQEPPQPDHADDVIEVLDRRAEATRVQAAFRALRQADQDVIETCLWQGLDYVSAATVLNIPVGTVKSRLSRARARLIARLDELDKEQR</sequence>
<dbReference type="RefSeq" id="WP_098453767.1">
    <property type="nucleotide sequence ID" value="NZ_PDJG01000001.1"/>
</dbReference>
<dbReference type="GO" id="GO:0003677">
    <property type="term" value="F:DNA binding"/>
    <property type="evidence" value="ECO:0007669"/>
    <property type="project" value="InterPro"/>
</dbReference>
<dbReference type="InterPro" id="IPR007627">
    <property type="entry name" value="RNA_pol_sigma70_r2"/>
</dbReference>
<feature type="domain" description="RNA polymerase sigma-70 region 2" evidence="5">
    <location>
        <begin position="33"/>
        <end position="99"/>
    </location>
</feature>
<name>A0A2A9E0D0_9MICO</name>
<evidence type="ECO:0000259" key="6">
    <source>
        <dbReference type="Pfam" id="PF08281"/>
    </source>
</evidence>
<evidence type="ECO:0000313" key="8">
    <source>
        <dbReference type="Proteomes" id="UP000225548"/>
    </source>
</evidence>
<dbReference type="SUPFAM" id="SSF88659">
    <property type="entry name" value="Sigma3 and sigma4 domains of RNA polymerase sigma factors"/>
    <property type="match status" value="1"/>
</dbReference>
<dbReference type="InterPro" id="IPR014284">
    <property type="entry name" value="RNA_pol_sigma-70_dom"/>
</dbReference>
<evidence type="ECO:0000256" key="3">
    <source>
        <dbReference type="ARBA" id="ARBA00023082"/>
    </source>
</evidence>
<evidence type="ECO:0000256" key="1">
    <source>
        <dbReference type="ARBA" id="ARBA00010641"/>
    </source>
</evidence>
<evidence type="ECO:0000256" key="4">
    <source>
        <dbReference type="ARBA" id="ARBA00023163"/>
    </source>
</evidence>
<dbReference type="OrthoDB" id="3747638at2"/>
<keyword evidence="2" id="KW-0805">Transcription regulation</keyword>
<dbReference type="InterPro" id="IPR013325">
    <property type="entry name" value="RNA_pol_sigma_r2"/>
</dbReference>
<gene>
    <name evidence="7" type="ORF">ATL42_0216</name>
</gene>
<dbReference type="NCBIfam" id="TIGR02937">
    <property type="entry name" value="sigma70-ECF"/>
    <property type="match status" value="1"/>
</dbReference>
<dbReference type="SUPFAM" id="SSF88946">
    <property type="entry name" value="Sigma2 domain of RNA polymerase sigma factors"/>
    <property type="match status" value="1"/>
</dbReference>
<dbReference type="PANTHER" id="PTHR43133">
    <property type="entry name" value="RNA POLYMERASE ECF-TYPE SIGMA FACTO"/>
    <property type="match status" value="1"/>
</dbReference>
<keyword evidence="4" id="KW-0804">Transcription</keyword>
<dbReference type="InterPro" id="IPR013324">
    <property type="entry name" value="RNA_pol_sigma_r3/r4-like"/>
</dbReference>
<protein>
    <submittedName>
        <fullName evidence="7">RNA polymerase sigma-70 factor (ECF subfamily)</fullName>
    </submittedName>
</protein>
<keyword evidence="8" id="KW-1185">Reference proteome</keyword>
<keyword evidence="3" id="KW-0731">Sigma factor</keyword>
<dbReference type="EMBL" id="PDJG01000001">
    <property type="protein sequence ID" value="PFG32388.1"/>
    <property type="molecule type" value="Genomic_DNA"/>
</dbReference>
<dbReference type="InterPro" id="IPR039425">
    <property type="entry name" value="RNA_pol_sigma-70-like"/>
</dbReference>
<proteinExistence type="inferred from homology"/>
<feature type="domain" description="RNA polymerase sigma factor 70 region 4 type 2" evidence="6">
    <location>
        <begin position="134"/>
        <end position="185"/>
    </location>
</feature>
<dbReference type="GO" id="GO:0016987">
    <property type="term" value="F:sigma factor activity"/>
    <property type="evidence" value="ECO:0007669"/>
    <property type="project" value="UniProtKB-KW"/>
</dbReference>
<evidence type="ECO:0000313" key="7">
    <source>
        <dbReference type="EMBL" id="PFG32388.1"/>
    </source>
</evidence>
<dbReference type="AlphaFoldDB" id="A0A2A9E0D0"/>
<evidence type="ECO:0000256" key="2">
    <source>
        <dbReference type="ARBA" id="ARBA00023015"/>
    </source>
</evidence>